<evidence type="ECO:0000313" key="2">
    <source>
        <dbReference type="Proteomes" id="UP000323597"/>
    </source>
</evidence>
<keyword evidence="2" id="KW-1185">Reference proteome</keyword>
<organism evidence="1 2">
    <name type="scientific">Gossypium mustelinum</name>
    <name type="common">Cotton</name>
    <name type="synonym">Gossypium caicoense</name>
    <dbReference type="NCBI Taxonomy" id="34275"/>
    <lineage>
        <taxon>Eukaryota</taxon>
        <taxon>Viridiplantae</taxon>
        <taxon>Streptophyta</taxon>
        <taxon>Embryophyta</taxon>
        <taxon>Tracheophyta</taxon>
        <taxon>Spermatophyta</taxon>
        <taxon>Magnoliopsida</taxon>
        <taxon>eudicotyledons</taxon>
        <taxon>Gunneridae</taxon>
        <taxon>Pentapetalae</taxon>
        <taxon>rosids</taxon>
        <taxon>malvids</taxon>
        <taxon>Malvales</taxon>
        <taxon>Malvaceae</taxon>
        <taxon>Malvoideae</taxon>
        <taxon>Gossypium</taxon>
    </lineage>
</organism>
<proteinExistence type="predicted"/>
<gene>
    <name evidence="1" type="ORF">E1A91_A12G006700v1</name>
</gene>
<reference evidence="1 2" key="1">
    <citation type="submission" date="2019-07" db="EMBL/GenBank/DDBJ databases">
        <title>WGS assembly of Gossypium mustelinum.</title>
        <authorList>
            <person name="Chen Z.J."/>
            <person name="Sreedasyam A."/>
            <person name="Ando A."/>
            <person name="Song Q."/>
            <person name="De L."/>
            <person name="Hulse-Kemp A."/>
            <person name="Ding M."/>
            <person name="Ye W."/>
            <person name="Kirkbride R."/>
            <person name="Jenkins J."/>
            <person name="Plott C."/>
            <person name="Lovell J."/>
            <person name="Lin Y.-M."/>
            <person name="Vaughn R."/>
            <person name="Liu B."/>
            <person name="Li W."/>
            <person name="Simpson S."/>
            <person name="Scheffler B."/>
            <person name="Saski C."/>
            <person name="Grover C."/>
            <person name="Hu G."/>
            <person name="Conover J."/>
            <person name="Carlson J."/>
            <person name="Shu S."/>
            <person name="Boston L."/>
            <person name="Williams M."/>
            <person name="Peterson D."/>
            <person name="Mcgee K."/>
            <person name="Jones D."/>
            <person name="Wendel J."/>
            <person name="Stelly D."/>
            <person name="Grimwood J."/>
            <person name="Schmutz J."/>
        </authorList>
    </citation>
    <scope>NUCLEOTIDE SEQUENCE [LARGE SCALE GENOMIC DNA]</scope>
    <source>
        <strain evidence="1">1408120.09</strain>
    </source>
</reference>
<accession>A0A5D2WQ67</accession>
<dbReference type="InterPro" id="IPR039638">
    <property type="entry name" value="MED33A/B"/>
</dbReference>
<evidence type="ECO:0000313" key="1">
    <source>
        <dbReference type="EMBL" id="TYJ03121.1"/>
    </source>
</evidence>
<name>A0A5D2WQ67_GOSMU</name>
<dbReference type="GO" id="GO:0016592">
    <property type="term" value="C:mediator complex"/>
    <property type="evidence" value="ECO:0007669"/>
    <property type="project" value="InterPro"/>
</dbReference>
<dbReference type="PANTHER" id="PTHR33739">
    <property type="entry name" value="OS07G0681500 PROTEIN"/>
    <property type="match status" value="1"/>
</dbReference>
<protein>
    <submittedName>
        <fullName evidence="1">Uncharacterized protein</fullName>
    </submittedName>
</protein>
<dbReference type="EMBL" id="CM017647">
    <property type="protein sequence ID" value="TYJ03121.1"/>
    <property type="molecule type" value="Genomic_DNA"/>
</dbReference>
<dbReference type="Proteomes" id="UP000323597">
    <property type="component" value="Chromosome A12"/>
</dbReference>
<dbReference type="PANTHER" id="PTHR33739:SF7">
    <property type="entry name" value="MEDIATOR OF RNA POLYMERASE II TRANSCRIPTION SUBUNIT 33B"/>
    <property type="match status" value="1"/>
</dbReference>
<sequence>MAVSIQAKGTTVWDWVLEYTKSAQEKNSDPLLWAVQLGSSLNSAGVSLPSIDLAHLLVSYICWDNHVPIAWKFLEKALTVKFVPPMLVLALLSSSVPKGCFFDALCYWLT</sequence>
<dbReference type="AlphaFoldDB" id="A0A5D2WQ67"/>
<dbReference type="GO" id="GO:2000762">
    <property type="term" value="P:regulation of phenylpropanoid metabolic process"/>
    <property type="evidence" value="ECO:0007669"/>
    <property type="project" value="InterPro"/>
</dbReference>